<dbReference type="EMBL" id="LNJE01000010">
    <property type="protein sequence ID" value="KYC57743.1"/>
    <property type="molecule type" value="Genomic_DNA"/>
</dbReference>
<reference evidence="1" key="1">
    <citation type="journal article" date="2016" name="ISME J.">
        <title>Chasing the elusive Euryarchaeota class WSA2: genomes reveal a uniquely fastidious methyl-reducing methanogen.</title>
        <authorList>
            <person name="Nobu M.K."/>
            <person name="Narihiro T."/>
            <person name="Kuroda K."/>
            <person name="Mei R."/>
            <person name="Liu W.T."/>
        </authorList>
    </citation>
    <scope>NUCLEOTIDE SEQUENCE [LARGE SCALE GENOMIC DNA]</scope>
    <source>
        <strain evidence="1">ADurb1213_Bin02801</strain>
    </source>
</reference>
<sequence length="118" mass="13826">MENSVVIITVNFITFNSVHLKKFIFDGVVFGTLNDFSQKNKIGFFPYYYLSYAEEPDYKEYFITVLLIINEEKDILDKISFQTLCDELKNYLKVLLTSKKINVGIVNSLFVKHELSNY</sequence>
<comment type="caution">
    <text evidence="1">The sequence shown here is derived from an EMBL/GenBank/DDBJ whole genome shotgun (WGS) entry which is preliminary data.</text>
</comment>
<accession>A0A150JKG1</accession>
<evidence type="ECO:0000313" key="1">
    <source>
        <dbReference type="EMBL" id="KYC57743.1"/>
    </source>
</evidence>
<gene>
    <name evidence="1" type="ORF">APG09_00988</name>
</gene>
<protein>
    <submittedName>
        <fullName evidence="1">Uncharacterized protein</fullName>
    </submittedName>
</protein>
<name>A0A150JKG1_9EURY</name>
<dbReference type="AlphaFoldDB" id="A0A150JKG1"/>
<organism evidence="1">
    <name type="scientific">Candidatus Methanofastidiosum methylothiophilum</name>
    <dbReference type="NCBI Taxonomy" id="1705564"/>
    <lineage>
        <taxon>Archaea</taxon>
        <taxon>Methanobacteriati</taxon>
        <taxon>Methanobacteriota</taxon>
        <taxon>Stenosarchaea group</taxon>
        <taxon>Candidatus Methanofastidiosia</taxon>
        <taxon>Candidatus Methanofastidiosales</taxon>
        <taxon>Candidatus Methanofastidiosaceae</taxon>
        <taxon>Candidatus Methanofastidiosum</taxon>
    </lineage>
</organism>
<proteinExistence type="predicted"/>